<dbReference type="SUPFAM" id="SSF52343">
    <property type="entry name" value="Ferredoxin reductase-like, C-terminal NADP-linked domain"/>
    <property type="match status" value="1"/>
</dbReference>
<keyword evidence="7" id="KW-0411">Iron-sulfur</keyword>
<dbReference type="PRINTS" id="PR00409">
    <property type="entry name" value="PHDIOXRDTASE"/>
</dbReference>
<dbReference type="Gene3D" id="3.40.50.80">
    <property type="entry name" value="Nucleotide-binding domain of ferredoxin-NADP reductase (FNR) module"/>
    <property type="match status" value="1"/>
</dbReference>
<dbReference type="InterPro" id="IPR050415">
    <property type="entry name" value="MRET"/>
</dbReference>
<evidence type="ECO:0000313" key="10">
    <source>
        <dbReference type="EMBL" id="AXE26131.1"/>
    </source>
</evidence>
<dbReference type="KEGG" id="sgz:C0216_24100"/>
<sequence length="356" mass="37606">MTRALKAAAVAGAVLVARRALRARISRSPLWPLPALAEPVSGHSPRRRLRARIASRTEPAQGVVRLVLESPELPEWTPGAHVDVLLPSGLVRQYSLCGDPADRGRYTIAVRLVEDGRGGSREVHDRLAEGGVLELRPPRNRFALAPAASYVFVAGGIGITPVLPMVRAAAAAGADWRLLYGGRSRAAMPFLPELAGLDSAAGRSSRVRVVPEDEAGLPDLAALLAGAPPDALVYACGPEPLTAALLAAAPDPSRVRLERFAPASSGTAGDRPFTVELRRSGRTVEVAAGESALAAVRRELPDTPYSCGQGFCGTCRQRVLAGPVDHRDGFLTDAEQADSMLLCVSRARGERLVLDL</sequence>
<proteinExistence type="predicted"/>
<dbReference type="PANTHER" id="PTHR47354:SF1">
    <property type="entry name" value="CARNITINE MONOOXYGENASE REDUCTASE SUBUNIT"/>
    <property type="match status" value="1"/>
</dbReference>
<dbReference type="GO" id="GO:0046872">
    <property type="term" value="F:metal ion binding"/>
    <property type="evidence" value="ECO:0007669"/>
    <property type="project" value="UniProtKB-KW"/>
</dbReference>
<dbReference type="OrthoDB" id="502624at2"/>
<dbReference type="SUPFAM" id="SSF54292">
    <property type="entry name" value="2Fe-2S ferredoxin-like"/>
    <property type="match status" value="1"/>
</dbReference>
<dbReference type="InterPro" id="IPR001433">
    <property type="entry name" value="OxRdtase_FAD/NAD-bd"/>
</dbReference>
<organism evidence="10 11">
    <name type="scientific">Streptomyces globosus</name>
    <dbReference type="NCBI Taxonomy" id="68209"/>
    <lineage>
        <taxon>Bacteria</taxon>
        <taxon>Bacillati</taxon>
        <taxon>Actinomycetota</taxon>
        <taxon>Actinomycetes</taxon>
        <taxon>Kitasatosporales</taxon>
        <taxon>Streptomycetaceae</taxon>
        <taxon>Streptomyces</taxon>
    </lineage>
</organism>
<dbReference type="Gene3D" id="3.10.20.30">
    <property type="match status" value="1"/>
</dbReference>
<evidence type="ECO:0000256" key="6">
    <source>
        <dbReference type="ARBA" id="ARBA00023004"/>
    </source>
</evidence>
<dbReference type="PANTHER" id="PTHR47354">
    <property type="entry name" value="NADH OXIDOREDUCTASE HCR"/>
    <property type="match status" value="1"/>
</dbReference>
<evidence type="ECO:0000259" key="9">
    <source>
        <dbReference type="PROSITE" id="PS51384"/>
    </source>
</evidence>
<evidence type="ECO:0000259" key="8">
    <source>
        <dbReference type="PROSITE" id="PS51085"/>
    </source>
</evidence>
<keyword evidence="3" id="KW-0001">2Fe-2S</keyword>
<dbReference type="Pfam" id="PF00111">
    <property type="entry name" value="Fer2"/>
    <property type="match status" value="1"/>
</dbReference>
<keyword evidence="2" id="KW-0285">Flavoprotein</keyword>
<dbReference type="GO" id="GO:0051537">
    <property type="term" value="F:2 iron, 2 sulfur cluster binding"/>
    <property type="evidence" value="ECO:0007669"/>
    <property type="project" value="UniProtKB-KW"/>
</dbReference>
<evidence type="ECO:0000256" key="5">
    <source>
        <dbReference type="ARBA" id="ARBA00023002"/>
    </source>
</evidence>
<dbReference type="PROSITE" id="PS00197">
    <property type="entry name" value="2FE2S_FER_1"/>
    <property type="match status" value="1"/>
</dbReference>
<protein>
    <submittedName>
        <fullName evidence="10">Oxidoreductase</fullName>
    </submittedName>
</protein>
<evidence type="ECO:0000313" key="11">
    <source>
        <dbReference type="Proteomes" id="UP000252004"/>
    </source>
</evidence>
<keyword evidence="6" id="KW-0408">Iron</keyword>
<feature type="domain" description="2Fe-2S ferredoxin-type" evidence="8">
    <location>
        <begin position="273"/>
        <end position="356"/>
    </location>
</feature>
<gene>
    <name evidence="10" type="ORF">C0216_24100</name>
</gene>
<evidence type="ECO:0000256" key="2">
    <source>
        <dbReference type="ARBA" id="ARBA00022630"/>
    </source>
</evidence>
<comment type="cofactor">
    <cofactor evidence="1">
        <name>FAD</name>
        <dbReference type="ChEBI" id="CHEBI:57692"/>
    </cofactor>
</comment>
<keyword evidence="5" id="KW-0560">Oxidoreductase</keyword>
<feature type="domain" description="FAD-binding FR-type" evidence="9">
    <location>
        <begin position="46"/>
        <end position="145"/>
    </location>
</feature>
<dbReference type="Pfam" id="PF00175">
    <property type="entry name" value="NAD_binding_1"/>
    <property type="match status" value="1"/>
</dbReference>
<evidence type="ECO:0000256" key="7">
    <source>
        <dbReference type="ARBA" id="ARBA00023014"/>
    </source>
</evidence>
<dbReference type="EMBL" id="CP030862">
    <property type="protein sequence ID" value="AXE26131.1"/>
    <property type="molecule type" value="Genomic_DNA"/>
</dbReference>
<keyword evidence="4" id="KW-0479">Metal-binding</keyword>
<name>A0A344U5G0_9ACTN</name>
<dbReference type="PROSITE" id="PS51085">
    <property type="entry name" value="2FE2S_FER_2"/>
    <property type="match status" value="1"/>
</dbReference>
<evidence type="ECO:0000256" key="1">
    <source>
        <dbReference type="ARBA" id="ARBA00001974"/>
    </source>
</evidence>
<dbReference type="Gene3D" id="2.40.30.10">
    <property type="entry name" value="Translation factors"/>
    <property type="match status" value="1"/>
</dbReference>
<evidence type="ECO:0000256" key="3">
    <source>
        <dbReference type="ARBA" id="ARBA00022714"/>
    </source>
</evidence>
<evidence type="ECO:0000256" key="4">
    <source>
        <dbReference type="ARBA" id="ARBA00022723"/>
    </source>
</evidence>
<dbReference type="InterPro" id="IPR006058">
    <property type="entry name" value="2Fe2S_fd_BS"/>
</dbReference>
<dbReference type="CDD" id="cd06185">
    <property type="entry name" value="PDR_like"/>
    <property type="match status" value="1"/>
</dbReference>
<dbReference type="PROSITE" id="PS51384">
    <property type="entry name" value="FAD_FR"/>
    <property type="match status" value="1"/>
</dbReference>
<accession>A0A344U5G0</accession>
<dbReference type="CDD" id="cd00207">
    <property type="entry name" value="fer2"/>
    <property type="match status" value="1"/>
</dbReference>
<keyword evidence="11" id="KW-1185">Reference proteome</keyword>
<dbReference type="InterPro" id="IPR017938">
    <property type="entry name" value="Riboflavin_synthase-like_b-brl"/>
</dbReference>
<dbReference type="SUPFAM" id="SSF63380">
    <property type="entry name" value="Riboflavin synthase domain-like"/>
    <property type="match status" value="1"/>
</dbReference>
<dbReference type="GO" id="GO:0016491">
    <property type="term" value="F:oxidoreductase activity"/>
    <property type="evidence" value="ECO:0007669"/>
    <property type="project" value="UniProtKB-KW"/>
</dbReference>
<dbReference type="InterPro" id="IPR012675">
    <property type="entry name" value="Beta-grasp_dom_sf"/>
</dbReference>
<dbReference type="RefSeq" id="WP_114057306.1">
    <property type="nucleotide sequence ID" value="NZ_CP030862.1"/>
</dbReference>
<dbReference type="InterPro" id="IPR036010">
    <property type="entry name" value="2Fe-2S_ferredoxin-like_sf"/>
</dbReference>
<reference evidence="10 11" key="1">
    <citation type="submission" date="2018-01" db="EMBL/GenBank/DDBJ databases">
        <title>Draft genome Sequence of streptomyces globosus LZH-48.</title>
        <authorList>
            <person name="Ran K."/>
            <person name="Li Z."/>
            <person name="Wei S."/>
            <person name="Dong R."/>
        </authorList>
    </citation>
    <scope>NUCLEOTIDE SEQUENCE [LARGE SCALE GENOMIC DNA]</scope>
    <source>
        <strain evidence="10 11">LZH-48</strain>
    </source>
</reference>
<dbReference type="Proteomes" id="UP000252004">
    <property type="component" value="Chromosome"/>
</dbReference>
<dbReference type="InterPro" id="IPR001041">
    <property type="entry name" value="2Fe-2S_ferredoxin-type"/>
</dbReference>
<dbReference type="InterPro" id="IPR017927">
    <property type="entry name" value="FAD-bd_FR_type"/>
</dbReference>
<dbReference type="InterPro" id="IPR039261">
    <property type="entry name" value="FNR_nucleotide-bd"/>
</dbReference>
<dbReference type="AlphaFoldDB" id="A0A344U5G0"/>